<protein>
    <submittedName>
        <fullName evidence="2">Uncharacterized protein</fullName>
    </submittedName>
</protein>
<evidence type="ECO:0000256" key="1">
    <source>
        <dbReference type="SAM" id="Phobius"/>
    </source>
</evidence>
<organism evidence="2 3">
    <name type="scientific">Mycobacterium florentinum</name>
    <dbReference type="NCBI Taxonomy" id="292462"/>
    <lineage>
        <taxon>Bacteria</taxon>
        <taxon>Bacillati</taxon>
        <taxon>Actinomycetota</taxon>
        <taxon>Actinomycetes</taxon>
        <taxon>Mycobacteriales</taxon>
        <taxon>Mycobacteriaceae</taxon>
        <taxon>Mycobacterium</taxon>
        <taxon>Mycobacterium simiae complex</taxon>
    </lineage>
</organism>
<keyword evidence="1" id="KW-0472">Membrane</keyword>
<keyword evidence="3" id="KW-1185">Reference proteome</keyword>
<reference evidence="2 3" key="1">
    <citation type="submission" date="2016-01" db="EMBL/GenBank/DDBJ databases">
        <title>The new phylogeny of the genus Mycobacterium.</title>
        <authorList>
            <person name="Tarcisio F."/>
            <person name="Conor M."/>
            <person name="Antonella G."/>
            <person name="Elisabetta G."/>
            <person name="Giulia F.S."/>
            <person name="Sara T."/>
            <person name="Anna F."/>
            <person name="Clotilde B."/>
            <person name="Roberto B."/>
            <person name="Veronica D.S."/>
            <person name="Fabio R."/>
            <person name="Monica P."/>
            <person name="Olivier J."/>
            <person name="Enrico T."/>
            <person name="Nicola S."/>
        </authorList>
    </citation>
    <scope>NUCLEOTIDE SEQUENCE [LARGE SCALE GENOMIC DNA]</scope>
    <source>
        <strain evidence="2 3">DSM 44852</strain>
    </source>
</reference>
<dbReference type="EMBL" id="LQOV01000033">
    <property type="protein sequence ID" value="ORV48814.1"/>
    <property type="molecule type" value="Genomic_DNA"/>
</dbReference>
<gene>
    <name evidence="2" type="ORF">AWC05_03735</name>
</gene>
<comment type="caution">
    <text evidence="2">The sequence shown here is derived from an EMBL/GenBank/DDBJ whole genome shotgun (WGS) entry which is preliminary data.</text>
</comment>
<keyword evidence="1" id="KW-0812">Transmembrane</keyword>
<feature type="transmembrane region" description="Helical" evidence="1">
    <location>
        <begin position="51"/>
        <end position="72"/>
    </location>
</feature>
<evidence type="ECO:0000313" key="2">
    <source>
        <dbReference type="EMBL" id="ORV48814.1"/>
    </source>
</evidence>
<proteinExistence type="predicted"/>
<dbReference type="AlphaFoldDB" id="A0A1X1TW55"/>
<evidence type="ECO:0000313" key="3">
    <source>
        <dbReference type="Proteomes" id="UP000193010"/>
    </source>
</evidence>
<dbReference type="Pfam" id="PF19626">
    <property type="entry name" value="DUF6131"/>
    <property type="match status" value="1"/>
</dbReference>
<name>A0A1X1TW55_MYCFL</name>
<sequence>MDYRVQRFESSHSVMVRHRVQRIKPGRGDSDGPPGCGCSVLVVETFNQTQVVLVLGALLVVAGLLVASMELMGPVVGDRRHYC</sequence>
<dbReference type="InterPro" id="IPR046134">
    <property type="entry name" value="DUF6131"/>
</dbReference>
<dbReference type="Proteomes" id="UP000193010">
    <property type="component" value="Unassembled WGS sequence"/>
</dbReference>
<accession>A0A1X1TW55</accession>
<keyword evidence="1" id="KW-1133">Transmembrane helix</keyword>